<protein>
    <recommendedName>
        <fullName evidence="1">Restriction endonuclease type IV Mrr domain-containing protein</fullName>
    </recommendedName>
</protein>
<accession>A0A344UY62</accession>
<dbReference type="AlphaFoldDB" id="A0A344UY62"/>
<dbReference type="Pfam" id="PF04471">
    <property type="entry name" value="Mrr_cat"/>
    <property type="match status" value="1"/>
</dbReference>
<dbReference type="EMBL" id="CP025198">
    <property type="protein sequence ID" value="AXE40210.1"/>
    <property type="molecule type" value="Genomic_DNA"/>
</dbReference>
<evidence type="ECO:0000313" key="3">
    <source>
        <dbReference type="Proteomes" id="UP000251995"/>
    </source>
</evidence>
<proteinExistence type="predicted"/>
<feature type="domain" description="Restriction endonuclease type IV Mrr" evidence="1">
    <location>
        <begin position="5"/>
        <end position="76"/>
    </location>
</feature>
<sequence length="577" mass="63822">MEWTRLEGGQVEAVVAMFVNREHPNSVRITPSRGDGGVDILDRGAGPEGGDVVYQVKRYTGKLTPRQKKDIEDSLETLQAELQTEKRWESLTVEEWYLVTPWDPTPETETWLQGLGQAGIKKIWHGLTWVDQQAAKYDDVIDYYLHDGRALVERTHAEVMALLGTDQIGPGLTVPEVAERLEKAIKTLDHDPHYRYEPHFGEGTPPPPPREGERPGLVLHCMDAVEGGRWTSVDIIARCAASTAERPITIKGTFKAEPDSEFARQLEDFLTYGAPFTSPEGAFDGEIDAPGGLGGPLKGAIIRTGPTAHQDLGKNPDLHLEVLDPEEAVVGEADVRRVVRSQGIMGGARAVLEETNGLFSIEDRYDLKNSQVHRSLTFGDFVGHPVAVAYGAMKFVSQLHSPNRLRISVRHTPPARGIIDASIGFDRQGEALQYIGAVTGALETLAFLQQHASELILTPEFGTLSREQFSSWHRAGKLLRGKELAGSYPDGQCLFVELGSEVTPTEGEDLQIQLPLTVCVGEQKVDLGYQVAVLPTPTLLERRKRDDVVVHAFTTPDRRIRWRRDDPEIPKTATKQP</sequence>
<reference evidence="2 3" key="1">
    <citation type="submission" date="2017-12" db="EMBL/GenBank/DDBJ databases">
        <title>The whole genome sequence of the Acidipropionibacterium virtanenii sp. nov. type strain JS278.</title>
        <authorList>
            <person name="Laine P."/>
            <person name="Deptula P."/>
            <person name="Varmanen P."/>
            <person name="Auvinen P."/>
        </authorList>
    </citation>
    <scope>NUCLEOTIDE SEQUENCE [LARGE SCALE GENOMIC DNA]</scope>
    <source>
        <strain evidence="2 3">JS278</strain>
    </source>
</reference>
<name>A0A344UY62_9ACTN</name>
<dbReference type="GO" id="GO:0004519">
    <property type="term" value="F:endonuclease activity"/>
    <property type="evidence" value="ECO:0007669"/>
    <property type="project" value="InterPro"/>
</dbReference>
<evidence type="ECO:0000313" key="2">
    <source>
        <dbReference type="EMBL" id="AXE40210.1"/>
    </source>
</evidence>
<organism evidence="2 3">
    <name type="scientific">Acidipropionibacterium virtanenii</name>
    <dbReference type="NCBI Taxonomy" id="2057246"/>
    <lineage>
        <taxon>Bacteria</taxon>
        <taxon>Bacillati</taxon>
        <taxon>Actinomycetota</taxon>
        <taxon>Actinomycetes</taxon>
        <taxon>Propionibacteriales</taxon>
        <taxon>Propionibacteriaceae</taxon>
        <taxon>Acidipropionibacterium</taxon>
    </lineage>
</organism>
<dbReference type="KEGG" id="acij:JS278_03076"/>
<keyword evidence="3" id="KW-1185">Reference proteome</keyword>
<dbReference type="GO" id="GO:0003677">
    <property type="term" value="F:DNA binding"/>
    <property type="evidence" value="ECO:0007669"/>
    <property type="project" value="InterPro"/>
</dbReference>
<dbReference type="InterPro" id="IPR007560">
    <property type="entry name" value="Restrct_endonuc_IV_Mrr"/>
</dbReference>
<evidence type="ECO:0000259" key="1">
    <source>
        <dbReference type="Pfam" id="PF04471"/>
    </source>
</evidence>
<dbReference type="Proteomes" id="UP000251995">
    <property type="component" value="Chromosome"/>
</dbReference>
<gene>
    <name evidence="2" type="ORF">JS278_03076</name>
</gene>
<dbReference type="GO" id="GO:0009307">
    <property type="term" value="P:DNA restriction-modification system"/>
    <property type="evidence" value="ECO:0007669"/>
    <property type="project" value="InterPro"/>
</dbReference>